<dbReference type="FunFam" id="3.30.160.60:FF:000003">
    <property type="entry name" value="Zinc finger protein 3 homolog"/>
    <property type="match status" value="1"/>
</dbReference>
<dbReference type="AlphaFoldDB" id="A0A8C2R9L0"/>
<evidence type="ECO:0000256" key="11">
    <source>
        <dbReference type="PROSITE-ProRule" id="PRU00042"/>
    </source>
</evidence>
<dbReference type="Pfam" id="PF00096">
    <property type="entry name" value="zf-C2H2"/>
    <property type="match status" value="6"/>
</dbReference>
<keyword evidence="3" id="KW-0479">Metal-binding</keyword>
<evidence type="ECO:0000256" key="5">
    <source>
        <dbReference type="ARBA" id="ARBA00022771"/>
    </source>
</evidence>
<dbReference type="InterPro" id="IPR036236">
    <property type="entry name" value="Znf_C2H2_sf"/>
</dbReference>
<dbReference type="PROSITE" id="PS50157">
    <property type="entry name" value="ZINC_FINGER_C2H2_2"/>
    <property type="match status" value="9"/>
</dbReference>
<dbReference type="FunFam" id="3.30.160.60:FF:000023">
    <property type="entry name" value="zinc finger protein 37 homolog"/>
    <property type="match status" value="1"/>
</dbReference>
<evidence type="ECO:0000256" key="10">
    <source>
        <dbReference type="ARBA" id="ARBA00023242"/>
    </source>
</evidence>
<keyword evidence="8" id="KW-0238">DNA-binding</keyword>
<reference evidence="13" key="2">
    <citation type="submission" date="2025-08" db="UniProtKB">
        <authorList>
            <consortium name="Ensembl"/>
        </authorList>
    </citation>
    <scope>IDENTIFICATION</scope>
</reference>
<dbReference type="FunFam" id="3.30.160.60:FF:000744">
    <property type="entry name" value="zinc finger E-box-binding homeobox 1"/>
    <property type="match status" value="1"/>
</dbReference>
<keyword evidence="5 11" id="KW-0863">Zinc-finger</keyword>
<name>A0A8C2R9L0_CAPHI</name>
<dbReference type="FunFam" id="3.30.160.60:FF:002254">
    <property type="entry name" value="Zinc finger protein 540"/>
    <property type="match status" value="1"/>
</dbReference>
<protein>
    <recommendedName>
        <fullName evidence="12">C2H2-type domain-containing protein</fullName>
    </recommendedName>
</protein>
<evidence type="ECO:0000256" key="9">
    <source>
        <dbReference type="ARBA" id="ARBA00023163"/>
    </source>
</evidence>
<keyword evidence="7" id="KW-0805">Transcription regulation</keyword>
<proteinExistence type="inferred from homology"/>
<evidence type="ECO:0000256" key="1">
    <source>
        <dbReference type="ARBA" id="ARBA00004123"/>
    </source>
</evidence>
<feature type="domain" description="C2H2-type" evidence="12">
    <location>
        <begin position="290"/>
        <end position="317"/>
    </location>
</feature>
<dbReference type="PANTHER" id="PTHR23235:SF178">
    <property type="entry name" value="C2H2-TYPE DOMAIN-CONTAINING PROTEIN-RELATED"/>
    <property type="match status" value="1"/>
</dbReference>
<keyword evidence="10" id="KW-0539">Nucleus</keyword>
<comment type="similarity">
    <text evidence="2">Belongs to the krueppel C2H2-type zinc-finger protein family.</text>
</comment>
<comment type="subcellular location">
    <subcellularLocation>
        <location evidence="1">Nucleus</location>
    </subcellularLocation>
</comment>
<evidence type="ECO:0000256" key="6">
    <source>
        <dbReference type="ARBA" id="ARBA00022833"/>
    </source>
</evidence>
<dbReference type="InterPro" id="IPR013087">
    <property type="entry name" value="Znf_C2H2_type"/>
</dbReference>
<evidence type="ECO:0000256" key="8">
    <source>
        <dbReference type="ARBA" id="ARBA00023125"/>
    </source>
</evidence>
<dbReference type="Ensembl" id="ENSCHIT00010035858.1">
    <property type="protein sequence ID" value="ENSCHIP00010025419.1"/>
    <property type="gene ID" value="ENSCHIG00010018878.1"/>
</dbReference>
<keyword evidence="4" id="KW-0677">Repeat</keyword>
<dbReference type="GO" id="GO:0005634">
    <property type="term" value="C:nucleus"/>
    <property type="evidence" value="ECO:0007669"/>
    <property type="project" value="UniProtKB-SubCell"/>
</dbReference>
<dbReference type="FunFam" id="3.30.160.60:FF:000690">
    <property type="entry name" value="Zinc finger protein 354C"/>
    <property type="match status" value="1"/>
</dbReference>
<reference evidence="13" key="1">
    <citation type="submission" date="2019-03" db="EMBL/GenBank/DDBJ databases">
        <title>Genome sequencing and reference-guided assembly of Black Bengal Goat (Capra hircus).</title>
        <authorList>
            <person name="Siddiki A.Z."/>
            <person name="Baten A."/>
            <person name="Billah M."/>
            <person name="Alam M.A.U."/>
            <person name="Shawrob K.S.M."/>
            <person name="Saha S."/>
            <person name="Chowdhury M."/>
            <person name="Rahman A.H."/>
            <person name="Stear M."/>
            <person name="Miah G."/>
            <person name="Das G.B."/>
            <person name="Hossain M.M."/>
            <person name="Kumkum M."/>
            <person name="Islam M.S."/>
            <person name="Mollah A.M."/>
            <person name="Ahsan A."/>
            <person name="Tusar F."/>
            <person name="Khan M.K.I."/>
        </authorList>
    </citation>
    <scope>NUCLEOTIDE SEQUENCE [LARGE SCALE GENOMIC DNA]</scope>
</reference>
<sequence length="457" mass="53804">VAFNKHLFTNLNELNVYSSLYLVDISYTPVVKKLQLKTNSDRGEVFQSWILGRPERNEMDRFYLRVIQENIYNFQSKQKDEEENYKGILITHNENLTGNKDQHDKSVARIKPIENWLALSFQDELYIFKSEDKTDEFIQAHKILNSCAPFSLVQRTSSSVEMNISDTYGSNYMTPLIMTQNQEAQRERLYKCGEDGKIFLQRSNLSRHQVIHTEEKLHKCDVCEKRIHTGEKPHRCNECGKLFGQKTDLTNHLKIHTREKPYKCNECGQVFSQKATLTCHQRIHSGEKPYRCNECGPVFREKAILVFHQRNHTEEKSYKCNECGKSFHYSTKFRRHQLIHTEGKLYKCDLCDKMFRHDSSIPRHKRIHTGEKPYKCDECGKAFNQKSNLEIHQRIHTGEKPYKCNKCDKSFNQNSALTQHQRVHTGEKPYKCNDCGKVFSQKVHLRHHQKIHTGEQS</sequence>
<feature type="domain" description="C2H2-type" evidence="12">
    <location>
        <begin position="234"/>
        <end position="261"/>
    </location>
</feature>
<dbReference type="GO" id="GO:0000981">
    <property type="term" value="F:DNA-binding transcription factor activity, RNA polymerase II-specific"/>
    <property type="evidence" value="ECO:0007669"/>
    <property type="project" value="TreeGrafter"/>
</dbReference>
<dbReference type="PANTHER" id="PTHR23235">
    <property type="entry name" value="KRUEPPEL-LIKE TRANSCRIPTION FACTOR"/>
    <property type="match status" value="1"/>
</dbReference>
<dbReference type="FunFam" id="3.30.160.60:FF:002090">
    <property type="entry name" value="Zinc finger protein 473"/>
    <property type="match status" value="1"/>
</dbReference>
<dbReference type="GO" id="GO:0000978">
    <property type="term" value="F:RNA polymerase II cis-regulatory region sequence-specific DNA binding"/>
    <property type="evidence" value="ECO:0007669"/>
    <property type="project" value="TreeGrafter"/>
</dbReference>
<dbReference type="GO" id="GO:0022603">
    <property type="term" value="P:regulation of anatomical structure morphogenesis"/>
    <property type="evidence" value="ECO:0007669"/>
    <property type="project" value="UniProtKB-ARBA"/>
</dbReference>
<feature type="domain" description="C2H2-type" evidence="12">
    <location>
        <begin position="190"/>
        <end position="217"/>
    </location>
</feature>
<accession>A0A8C2R9L0</accession>
<dbReference type="FunFam" id="3.30.160.60:FF:002343">
    <property type="entry name" value="Zinc finger protein 33A"/>
    <property type="match status" value="2"/>
</dbReference>
<feature type="domain" description="C2H2-type" evidence="12">
    <location>
        <begin position="262"/>
        <end position="289"/>
    </location>
</feature>
<evidence type="ECO:0000313" key="13">
    <source>
        <dbReference type="Ensembl" id="ENSCHIP00010025419.1"/>
    </source>
</evidence>
<evidence type="ECO:0000256" key="4">
    <source>
        <dbReference type="ARBA" id="ARBA00022737"/>
    </source>
</evidence>
<dbReference type="Gene3D" id="3.30.160.60">
    <property type="entry name" value="Classic Zinc Finger"/>
    <property type="match status" value="9"/>
</dbReference>
<dbReference type="GO" id="GO:0008270">
    <property type="term" value="F:zinc ion binding"/>
    <property type="evidence" value="ECO:0007669"/>
    <property type="project" value="UniProtKB-KW"/>
</dbReference>
<feature type="domain" description="C2H2-type" evidence="12">
    <location>
        <begin position="402"/>
        <end position="429"/>
    </location>
</feature>
<keyword evidence="6" id="KW-0862">Zinc</keyword>
<feature type="domain" description="C2H2-type" evidence="12">
    <location>
        <begin position="374"/>
        <end position="401"/>
    </location>
</feature>
<feature type="domain" description="C2H2-type" evidence="12">
    <location>
        <begin position="430"/>
        <end position="457"/>
    </location>
</feature>
<keyword evidence="9" id="KW-0804">Transcription</keyword>
<dbReference type="SUPFAM" id="SSF57667">
    <property type="entry name" value="beta-beta-alpha zinc fingers"/>
    <property type="match status" value="5"/>
</dbReference>
<organism evidence="13">
    <name type="scientific">Capra hircus</name>
    <name type="common">Goat</name>
    <dbReference type="NCBI Taxonomy" id="9925"/>
    <lineage>
        <taxon>Eukaryota</taxon>
        <taxon>Metazoa</taxon>
        <taxon>Chordata</taxon>
        <taxon>Craniata</taxon>
        <taxon>Vertebrata</taxon>
        <taxon>Euteleostomi</taxon>
        <taxon>Mammalia</taxon>
        <taxon>Eutheria</taxon>
        <taxon>Laurasiatheria</taxon>
        <taxon>Artiodactyla</taxon>
        <taxon>Ruminantia</taxon>
        <taxon>Pecora</taxon>
        <taxon>Bovidae</taxon>
        <taxon>Caprinae</taxon>
        <taxon>Capra</taxon>
    </lineage>
</organism>
<feature type="domain" description="C2H2-type" evidence="12">
    <location>
        <begin position="346"/>
        <end position="373"/>
    </location>
</feature>
<dbReference type="FunFam" id="3.30.160.60:FF:000912">
    <property type="entry name" value="Zinc finger protein 660"/>
    <property type="match status" value="1"/>
</dbReference>
<dbReference type="SMART" id="SM00355">
    <property type="entry name" value="ZnF_C2H2"/>
    <property type="match status" value="9"/>
</dbReference>
<evidence type="ECO:0000256" key="7">
    <source>
        <dbReference type="ARBA" id="ARBA00023015"/>
    </source>
</evidence>
<evidence type="ECO:0000259" key="12">
    <source>
        <dbReference type="PROSITE" id="PS50157"/>
    </source>
</evidence>
<dbReference type="PROSITE" id="PS00028">
    <property type="entry name" value="ZINC_FINGER_C2H2_1"/>
    <property type="match status" value="8"/>
</dbReference>
<evidence type="ECO:0000256" key="3">
    <source>
        <dbReference type="ARBA" id="ARBA00022723"/>
    </source>
</evidence>
<evidence type="ECO:0000256" key="2">
    <source>
        <dbReference type="ARBA" id="ARBA00006991"/>
    </source>
</evidence>
<feature type="domain" description="C2H2-type" evidence="12">
    <location>
        <begin position="318"/>
        <end position="345"/>
    </location>
</feature>